<keyword evidence="7 8" id="KW-0539">Nucleus</keyword>
<dbReference type="GO" id="GO:0006607">
    <property type="term" value="P:NLS-bearing protein import into nucleus"/>
    <property type="evidence" value="ECO:0007669"/>
    <property type="project" value="TreeGrafter"/>
</dbReference>
<dbReference type="GO" id="GO:0003676">
    <property type="term" value="F:nucleic acid binding"/>
    <property type="evidence" value="ECO:0007669"/>
    <property type="project" value="InterPro"/>
</dbReference>
<organism evidence="11 12">
    <name type="scientific">Mucor saturninus</name>
    <dbReference type="NCBI Taxonomy" id="64648"/>
    <lineage>
        <taxon>Eukaryota</taxon>
        <taxon>Fungi</taxon>
        <taxon>Fungi incertae sedis</taxon>
        <taxon>Mucoromycota</taxon>
        <taxon>Mucoromycotina</taxon>
        <taxon>Mucoromycetes</taxon>
        <taxon>Mucorales</taxon>
        <taxon>Mucorineae</taxon>
        <taxon>Mucoraceae</taxon>
        <taxon>Mucor</taxon>
    </lineage>
</organism>
<dbReference type="SUPFAM" id="SSF54928">
    <property type="entry name" value="RNA-binding domain, RBD"/>
    <property type="match status" value="1"/>
</dbReference>
<dbReference type="GO" id="GO:0051028">
    <property type="term" value="P:mRNA transport"/>
    <property type="evidence" value="ECO:0007669"/>
    <property type="project" value="UniProtKB-UniRule"/>
</dbReference>
<dbReference type="GO" id="GO:0017056">
    <property type="term" value="F:structural constituent of nuclear pore"/>
    <property type="evidence" value="ECO:0007669"/>
    <property type="project" value="TreeGrafter"/>
</dbReference>
<keyword evidence="4" id="KW-0653">Protein transport</keyword>
<dbReference type="GO" id="GO:0044615">
    <property type="term" value="C:nuclear pore nuclear basket"/>
    <property type="evidence" value="ECO:0007669"/>
    <property type="project" value="TreeGrafter"/>
</dbReference>
<evidence type="ECO:0000256" key="7">
    <source>
        <dbReference type="ARBA" id="ARBA00023242"/>
    </source>
</evidence>
<keyword evidence="6 8" id="KW-0906">Nuclear pore complex</keyword>
<dbReference type="GO" id="GO:0005543">
    <property type="term" value="F:phospholipid binding"/>
    <property type="evidence" value="ECO:0007669"/>
    <property type="project" value="TreeGrafter"/>
</dbReference>
<dbReference type="InterPro" id="IPR007846">
    <property type="entry name" value="RRM_NUP35_dom"/>
</dbReference>
<evidence type="ECO:0000256" key="8">
    <source>
        <dbReference type="PROSITE-ProRule" id="PRU00804"/>
    </source>
</evidence>
<dbReference type="PROSITE" id="PS51472">
    <property type="entry name" value="RRM_NUP35"/>
    <property type="match status" value="1"/>
</dbReference>
<feature type="domain" description="RRM Nup35-type" evidence="10">
    <location>
        <begin position="140"/>
        <end position="219"/>
    </location>
</feature>
<evidence type="ECO:0000256" key="6">
    <source>
        <dbReference type="ARBA" id="ARBA00023132"/>
    </source>
</evidence>
<dbReference type="PANTHER" id="PTHR21527:SF6">
    <property type="entry name" value="NUCLEOPORIN NUP35"/>
    <property type="match status" value="1"/>
</dbReference>
<evidence type="ECO:0000256" key="2">
    <source>
        <dbReference type="ARBA" id="ARBA00022448"/>
    </source>
</evidence>
<keyword evidence="3 8" id="KW-0509">mRNA transport</keyword>
<comment type="caution">
    <text evidence="11">The sequence shown here is derived from an EMBL/GenBank/DDBJ whole genome shotgun (WGS) entry which is preliminary data.</text>
</comment>
<feature type="region of interest" description="Disordered" evidence="9">
    <location>
        <begin position="1"/>
        <end position="22"/>
    </location>
</feature>
<reference evidence="11" key="1">
    <citation type="submission" date="2020-12" db="EMBL/GenBank/DDBJ databases">
        <title>Metabolic potential, ecology and presence of endohyphal bacteria is reflected in genomic diversity of Mucoromycotina.</title>
        <authorList>
            <person name="Muszewska A."/>
            <person name="Okrasinska A."/>
            <person name="Steczkiewicz K."/>
            <person name="Drgas O."/>
            <person name="Orlowska M."/>
            <person name="Perlinska-Lenart U."/>
            <person name="Aleksandrzak-Piekarczyk T."/>
            <person name="Szatraj K."/>
            <person name="Zielenkiewicz U."/>
            <person name="Pilsyk S."/>
            <person name="Malc E."/>
            <person name="Mieczkowski P."/>
            <person name="Kruszewska J.S."/>
            <person name="Biernat P."/>
            <person name="Pawlowska J."/>
        </authorList>
    </citation>
    <scope>NUCLEOTIDE SEQUENCE</scope>
    <source>
        <strain evidence="11">WA0000017839</strain>
    </source>
</reference>
<dbReference type="InterPro" id="IPR035979">
    <property type="entry name" value="RBD_domain_sf"/>
</dbReference>
<dbReference type="InterPro" id="IPR012677">
    <property type="entry name" value="Nucleotide-bd_a/b_plait_sf"/>
</dbReference>
<dbReference type="Proteomes" id="UP000603453">
    <property type="component" value="Unassembled WGS sequence"/>
</dbReference>
<proteinExistence type="predicted"/>
<keyword evidence="5" id="KW-0811">Translocation</keyword>
<comment type="subcellular location">
    <subcellularLocation>
        <location evidence="1">Nucleus</location>
        <location evidence="1">Nuclear pore complex</location>
    </subcellularLocation>
</comment>
<gene>
    <name evidence="11" type="ORF">INT47_006898</name>
</gene>
<evidence type="ECO:0000256" key="9">
    <source>
        <dbReference type="SAM" id="MobiDB-lite"/>
    </source>
</evidence>
<sequence>MSANSLFGSIPVNPLQTSTTTQPVDVIPTRQLDLKSIPPVFFVGPQKKEKTVLFEPQFSSDTGSVVGYGDRRLSGILAQTTEEEEEKEEPIQLPAKRVNVDQVDPNRGIFGDKRRAKPIQKETPVNEVKIDSAVPDVSVLQPSKTIRVFGYPVNLIHNVIQHFGTYGKIEKYYETSGNWMNITYDSSTNALAALKANGIIISNSHMIGVSLEKEEPIVIKDIVPLEETEGVFKTIHGLGTGKIGHSAVDSKNTVESTSGGIMSKLKDALLGW</sequence>
<name>A0A8H7RB00_9FUNG</name>
<dbReference type="GO" id="GO:0006999">
    <property type="term" value="P:nuclear pore organization"/>
    <property type="evidence" value="ECO:0007669"/>
    <property type="project" value="TreeGrafter"/>
</dbReference>
<dbReference type="OrthoDB" id="1733656at2759"/>
<evidence type="ECO:0000256" key="3">
    <source>
        <dbReference type="ARBA" id="ARBA00022816"/>
    </source>
</evidence>
<keyword evidence="2 8" id="KW-0813">Transport</keyword>
<dbReference type="Pfam" id="PF05172">
    <property type="entry name" value="RRM_Nup35"/>
    <property type="match status" value="1"/>
</dbReference>
<accession>A0A8H7RB00</accession>
<evidence type="ECO:0000259" key="10">
    <source>
        <dbReference type="PROSITE" id="PS51472"/>
    </source>
</evidence>
<dbReference type="PANTHER" id="PTHR21527">
    <property type="entry name" value="NUCLEOPORIN NUP35"/>
    <property type="match status" value="1"/>
</dbReference>
<evidence type="ECO:0000256" key="4">
    <source>
        <dbReference type="ARBA" id="ARBA00022927"/>
    </source>
</evidence>
<protein>
    <recommendedName>
        <fullName evidence="10">RRM Nup35-type domain-containing protein</fullName>
    </recommendedName>
</protein>
<keyword evidence="12" id="KW-1185">Reference proteome</keyword>
<dbReference type="EMBL" id="JAEPRD010000025">
    <property type="protein sequence ID" value="KAG2207423.1"/>
    <property type="molecule type" value="Genomic_DNA"/>
</dbReference>
<evidence type="ECO:0000256" key="5">
    <source>
        <dbReference type="ARBA" id="ARBA00023010"/>
    </source>
</evidence>
<evidence type="ECO:0000256" key="1">
    <source>
        <dbReference type="ARBA" id="ARBA00004567"/>
    </source>
</evidence>
<dbReference type="Gene3D" id="3.30.70.330">
    <property type="match status" value="1"/>
</dbReference>
<evidence type="ECO:0000313" key="12">
    <source>
        <dbReference type="Proteomes" id="UP000603453"/>
    </source>
</evidence>
<dbReference type="GO" id="GO:0044613">
    <property type="term" value="C:nuclear pore central transport channel"/>
    <property type="evidence" value="ECO:0007669"/>
    <property type="project" value="TreeGrafter"/>
</dbReference>
<dbReference type="AlphaFoldDB" id="A0A8H7RB00"/>
<evidence type="ECO:0000313" key="11">
    <source>
        <dbReference type="EMBL" id="KAG2207423.1"/>
    </source>
</evidence>